<accession>A0A222P3E8</accession>
<dbReference type="EMBL" id="CP016397">
    <property type="protein sequence ID" value="ASQ46357.1"/>
    <property type="molecule type" value="Genomic_DNA"/>
</dbReference>
<protein>
    <submittedName>
        <fullName evidence="1">Uncharacterized protein</fullName>
    </submittedName>
</protein>
<sequence length="112" mass="12845">MPKAKDFKVAVFISKHIKPDLSELSQYAQLSNPTTLENKMVIDIKLLNKQRSTIKNSDAILIMSDSHFALGNFVDQHLEEFMDKPKPILLVLPEDNSNYEEIKNLAEKFNKV</sequence>
<name>A0A222P3E8_9GAMM</name>
<dbReference type="RefSeq" id="WP_094091225.1">
    <property type="nucleotide sequence ID" value="NZ_CP016397.1"/>
</dbReference>
<dbReference type="Proteomes" id="UP000201728">
    <property type="component" value="Chromosome"/>
</dbReference>
<evidence type="ECO:0000313" key="1">
    <source>
        <dbReference type="EMBL" id="ASQ46357.1"/>
    </source>
</evidence>
<evidence type="ECO:0000313" key="2">
    <source>
        <dbReference type="Proteomes" id="UP000201728"/>
    </source>
</evidence>
<proteinExistence type="predicted"/>
<dbReference type="KEGG" id="lcd:clem_09030"/>
<organism evidence="1 2">
    <name type="scientific">Legionella clemsonensis</name>
    <dbReference type="NCBI Taxonomy" id="1867846"/>
    <lineage>
        <taxon>Bacteria</taxon>
        <taxon>Pseudomonadati</taxon>
        <taxon>Pseudomonadota</taxon>
        <taxon>Gammaproteobacteria</taxon>
        <taxon>Legionellales</taxon>
        <taxon>Legionellaceae</taxon>
        <taxon>Legionella</taxon>
    </lineage>
</organism>
<dbReference type="AlphaFoldDB" id="A0A222P3E8"/>
<gene>
    <name evidence="1" type="ORF">clem_09030</name>
</gene>
<keyword evidence="2" id="KW-1185">Reference proteome</keyword>
<reference evidence="1 2" key="1">
    <citation type="submission" date="2016-07" db="EMBL/GenBank/DDBJ databases">
        <authorList>
            <person name="Hassler H."/>
        </authorList>
    </citation>
    <scope>NUCLEOTIDE SEQUENCE [LARGE SCALE GENOMIC DNA]</scope>
    <source>
        <strain evidence="1 2">CDC-D5610</strain>
    </source>
</reference>